<evidence type="ECO:0000256" key="17">
    <source>
        <dbReference type="ARBA" id="ARBA00060276"/>
    </source>
</evidence>
<dbReference type="RefSeq" id="XP_033387003.1">
    <property type="nucleotide sequence ID" value="XM_033524873.1"/>
</dbReference>
<evidence type="ECO:0000256" key="18">
    <source>
        <dbReference type="ARBA" id="ARBA00068795"/>
    </source>
</evidence>
<dbReference type="GO" id="GO:0005524">
    <property type="term" value="F:ATP binding"/>
    <property type="evidence" value="ECO:0007669"/>
    <property type="project" value="UniProtKB-KW"/>
</dbReference>
<evidence type="ECO:0000256" key="3">
    <source>
        <dbReference type="ARBA" id="ARBA00004651"/>
    </source>
</evidence>
<dbReference type="AlphaFoldDB" id="A0A6A5Y266"/>
<dbReference type="InterPro" id="IPR045851">
    <property type="entry name" value="AMP-bd_C_sf"/>
</dbReference>
<evidence type="ECO:0000256" key="7">
    <source>
        <dbReference type="ARBA" id="ARBA00022598"/>
    </source>
</evidence>
<dbReference type="GO" id="GO:0009898">
    <property type="term" value="C:cytoplasmic side of plasma membrane"/>
    <property type="evidence" value="ECO:0007669"/>
    <property type="project" value="TreeGrafter"/>
</dbReference>
<dbReference type="GO" id="GO:0044539">
    <property type="term" value="P:long-chain fatty acid import into cell"/>
    <property type="evidence" value="ECO:0007669"/>
    <property type="project" value="TreeGrafter"/>
</dbReference>
<evidence type="ECO:0000313" key="21">
    <source>
        <dbReference type="EMBL" id="KAF2018664.1"/>
    </source>
</evidence>
<comment type="function">
    <text evidence="17">Acyl-CoA synthetase required for both the import of long chain fatty acids (LCFAs) (C14-C18) and the activation very long chain fatty acids (VLCFAs) (C20-C26) by esterification of the fatty acids into metabolically active CoA-thioesters for subsequent degradation or incorporation into phospholipids. The transport and fatty acyl-CoA synthetase activities are genetically separable and are thus independent activities. Esterifies VLCFAs in the peroxisome matrix. The VLCFAs are actively transported into peroxisomes by a PXA1-PXA2 heterodimeric transporter in the peroxisomal membrane.</text>
</comment>
<gene>
    <name evidence="21" type="ORF">BU24DRAFT_385316</name>
</gene>
<dbReference type="FunFam" id="3.30.300.30:FF:000002">
    <property type="entry name" value="Long-chain fatty acid transport protein 1"/>
    <property type="match status" value="1"/>
</dbReference>
<dbReference type="GO" id="GO:0005324">
    <property type="term" value="F:long-chain fatty acid transmembrane transporter activity"/>
    <property type="evidence" value="ECO:0007669"/>
    <property type="project" value="TreeGrafter"/>
</dbReference>
<dbReference type="OrthoDB" id="10253869at2759"/>
<comment type="similarity">
    <text evidence="4">Belongs to the ATP-dependent AMP-binding enzyme family.</text>
</comment>
<dbReference type="GO" id="GO:0005811">
    <property type="term" value="C:lipid droplet"/>
    <property type="evidence" value="ECO:0007669"/>
    <property type="project" value="UniProtKB-SubCell"/>
</dbReference>
<evidence type="ECO:0000256" key="5">
    <source>
        <dbReference type="ARBA" id="ARBA00022448"/>
    </source>
</evidence>
<keyword evidence="8" id="KW-0551">Lipid droplet</keyword>
<dbReference type="FunFam" id="3.40.50.12780:FF:000019">
    <property type="entry name" value="Long-chain fatty acid transporter"/>
    <property type="match status" value="1"/>
</dbReference>
<keyword evidence="13" id="KW-0445">Lipid transport</keyword>
<evidence type="ECO:0000256" key="10">
    <source>
        <dbReference type="ARBA" id="ARBA00022741"/>
    </source>
</evidence>
<evidence type="ECO:0000256" key="14">
    <source>
        <dbReference type="ARBA" id="ARBA00023136"/>
    </source>
</evidence>
<keyword evidence="11" id="KW-0067">ATP-binding</keyword>
<dbReference type="PANTHER" id="PTHR43107">
    <property type="entry name" value="LONG-CHAIN FATTY ACID TRANSPORT PROTEIN"/>
    <property type="match status" value="1"/>
</dbReference>
<dbReference type="PROSITE" id="PS00455">
    <property type="entry name" value="AMP_BINDING"/>
    <property type="match status" value="1"/>
</dbReference>
<evidence type="ECO:0000256" key="11">
    <source>
        <dbReference type="ARBA" id="ARBA00022840"/>
    </source>
</evidence>
<keyword evidence="6" id="KW-1003">Cell membrane</keyword>
<dbReference type="GO" id="GO:0005778">
    <property type="term" value="C:peroxisomal membrane"/>
    <property type="evidence" value="ECO:0007669"/>
    <property type="project" value="UniProtKB-SubCell"/>
</dbReference>
<keyword evidence="12" id="KW-1133">Transmembrane helix</keyword>
<evidence type="ECO:0000256" key="19">
    <source>
        <dbReference type="ARBA" id="ARBA00078285"/>
    </source>
</evidence>
<evidence type="ECO:0000256" key="4">
    <source>
        <dbReference type="ARBA" id="ARBA00006432"/>
    </source>
</evidence>
<evidence type="ECO:0000256" key="9">
    <source>
        <dbReference type="ARBA" id="ARBA00022692"/>
    </source>
</evidence>
<evidence type="ECO:0000256" key="16">
    <source>
        <dbReference type="ARBA" id="ARBA00051585"/>
    </source>
</evidence>
<proteinExistence type="inferred from homology"/>
<sequence length="628" mass="69779">MALPIVAGAAAGTAALAAYLNAKFHIYHDLTGDRGGLSPTQEVVNYIGSRVASKRVLTYHVFEDHALRKQPNHPFLIFEGKTYTYRQFFDKIITTGNWLMNELGIEVGEVVAIDGGNSPEYLMLWFALDAIGAITSFVNWNLTGEGLVHCVKLCGSRYLITDSDVKSNVEPCRGELEGLNVKIVYYDPALFASLSNNTPIPETRRESITIESVRGLIYTSGTTGLPKGVVMSTGRELLVGHMTAKYLKLKPEDRMYTCMPLYHGAAHGLCTTPTIHAGSTIVLGRKFSHKTFWPEVATSKATIIQYVGELCRYLLNGPPNPHERAHCVQVAWGNGMRPDVWEPFRERFNIPIINELYAATDGLGATFNRNAGPFTAHTIGLRGLIWNWKYSDQEVRVKMDVDTEDIMRDENGFAIRCGTNEPGQVLHKLTPEVIASTPGYFNNDKATVGRRIADVFEKGDLWFKSGDMMRQDSDGRVFFVDRLGDTFRWKSENVSTNEVADMIGKYPQIAETNAYGVSVPGYDGRAGAASIVMADGVTESTFDFQGLAAHARAVLPGYAVPLFLRVTPALEYTGTLKIQKGRLKREGVDPDLVTGDDKIYWLAPNSDRYMPFERKDWEGIKDKSIRLT</sequence>
<accession>A0A6A5Y266</accession>
<dbReference type="InterPro" id="IPR000873">
    <property type="entry name" value="AMP-dep_synth/lig_dom"/>
</dbReference>
<comment type="subcellular location">
    <subcellularLocation>
        <location evidence="3">Cell membrane</location>
        <topology evidence="3">Multi-pass membrane protein</topology>
    </subcellularLocation>
    <subcellularLocation>
        <location evidence="1">Lipid droplet</location>
    </subcellularLocation>
    <subcellularLocation>
        <location evidence="2">Peroxisome membrane</location>
        <topology evidence="2">Multi-pass membrane protein</topology>
    </subcellularLocation>
</comment>
<evidence type="ECO:0000256" key="8">
    <source>
        <dbReference type="ARBA" id="ARBA00022677"/>
    </source>
</evidence>
<keyword evidence="15" id="KW-0576">Peroxisome</keyword>
<dbReference type="Pfam" id="PF00501">
    <property type="entry name" value="AMP-binding"/>
    <property type="match status" value="1"/>
</dbReference>
<feature type="domain" description="AMP-dependent synthetase/ligase" evidence="20">
    <location>
        <begin position="65"/>
        <end position="402"/>
    </location>
</feature>
<comment type="catalytic activity">
    <reaction evidence="16">
        <text>a very long-chain fatty acid + ATP + CoA = a very long-chain fatty acyl-CoA + AMP + diphosphate</text>
        <dbReference type="Rhea" id="RHEA:54536"/>
        <dbReference type="ChEBI" id="CHEBI:30616"/>
        <dbReference type="ChEBI" id="CHEBI:33019"/>
        <dbReference type="ChEBI" id="CHEBI:57287"/>
        <dbReference type="ChEBI" id="CHEBI:58950"/>
        <dbReference type="ChEBI" id="CHEBI:138261"/>
        <dbReference type="ChEBI" id="CHEBI:456215"/>
    </reaction>
</comment>
<name>A0A6A5Y266_9PLEO</name>
<dbReference type="GO" id="GO:0004467">
    <property type="term" value="F:long-chain fatty acid-CoA ligase activity"/>
    <property type="evidence" value="ECO:0007669"/>
    <property type="project" value="TreeGrafter"/>
</dbReference>
<evidence type="ECO:0000256" key="15">
    <source>
        <dbReference type="ARBA" id="ARBA00023140"/>
    </source>
</evidence>
<reference evidence="21" key="1">
    <citation type="journal article" date="2020" name="Stud. Mycol.">
        <title>101 Dothideomycetes genomes: a test case for predicting lifestyles and emergence of pathogens.</title>
        <authorList>
            <person name="Haridas S."/>
            <person name="Albert R."/>
            <person name="Binder M."/>
            <person name="Bloem J."/>
            <person name="Labutti K."/>
            <person name="Salamov A."/>
            <person name="Andreopoulos B."/>
            <person name="Baker S."/>
            <person name="Barry K."/>
            <person name="Bills G."/>
            <person name="Bluhm B."/>
            <person name="Cannon C."/>
            <person name="Castanera R."/>
            <person name="Culley D."/>
            <person name="Daum C."/>
            <person name="Ezra D."/>
            <person name="Gonzalez J."/>
            <person name="Henrissat B."/>
            <person name="Kuo A."/>
            <person name="Liang C."/>
            <person name="Lipzen A."/>
            <person name="Lutzoni F."/>
            <person name="Magnuson J."/>
            <person name="Mondo S."/>
            <person name="Nolan M."/>
            <person name="Ohm R."/>
            <person name="Pangilinan J."/>
            <person name="Park H.-J."/>
            <person name="Ramirez L."/>
            <person name="Alfaro M."/>
            <person name="Sun H."/>
            <person name="Tritt A."/>
            <person name="Yoshinaga Y."/>
            <person name="Zwiers L.-H."/>
            <person name="Turgeon B."/>
            <person name="Goodwin S."/>
            <person name="Spatafora J."/>
            <person name="Crous P."/>
            <person name="Grigoriev I."/>
        </authorList>
    </citation>
    <scope>NUCLEOTIDE SEQUENCE</scope>
    <source>
        <strain evidence="21">CBS 175.79</strain>
    </source>
</reference>
<evidence type="ECO:0000256" key="1">
    <source>
        <dbReference type="ARBA" id="ARBA00004502"/>
    </source>
</evidence>
<evidence type="ECO:0000256" key="12">
    <source>
        <dbReference type="ARBA" id="ARBA00022989"/>
    </source>
</evidence>
<keyword evidence="7" id="KW-0436">Ligase</keyword>
<keyword evidence="14" id="KW-0472">Membrane</keyword>
<evidence type="ECO:0000256" key="13">
    <source>
        <dbReference type="ARBA" id="ARBA00023055"/>
    </source>
</evidence>
<keyword evidence="5" id="KW-0813">Transport</keyword>
<dbReference type="Gene3D" id="3.40.50.12780">
    <property type="entry name" value="N-terminal domain of ligase-like"/>
    <property type="match status" value="1"/>
</dbReference>
<keyword evidence="10" id="KW-0547">Nucleotide-binding</keyword>
<dbReference type="PANTHER" id="PTHR43107:SF15">
    <property type="entry name" value="FATTY ACID TRANSPORT PROTEIN 3, ISOFORM A"/>
    <property type="match status" value="1"/>
</dbReference>
<organism evidence="21 22">
    <name type="scientific">Aaosphaeria arxii CBS 175.79</name>
    <dbReference type="NCBI Taxonomy" id="1450172"/>
    <lineage>
        <taxon>Eukaryota</taxon>
        <taxon>Fungi</taxon>
        <taxon>Dikarya</taxon>
        <taxon>Ascomycota</taxon>
        <taxon>Pezizomycotina</taxon>
        <taxon>Dothideomycetes</taxon>
        <taxon>Pleosporomycetidae</taxon>
        <taxon>Pleosporales</taxon>
        <taxon>Pleosporales incertae sedis</taxon>
        <taxon>Aaosphaeria</taxon>
    </lineage>
</organism>
<keyword evidence="22" id="KW-1185">Reference proteome</keyword>
<evidence type="ECO:0000313" key="22">
    <source>
        <dbReference type="Proteomes" id="UP000799778"/>
    </source>
</evidence>
<protein>
    <recommendedName>
        <fullName evidence="18">Very long-chain fatty acid transport protein</fullName>
    </recommendedName>
    <alternativeName>
        <fullName evidence="19">Very-long-chain acyl-CoA synthetase</fullName>
    </alternativeName>
</protein>
<dbReference type="InterPro" id="IPR020845">
    <property type="entry name" value="AMP-binding_CS"/>
</dbReference>
<dbReference type="Proteomes" id="UP000799778">
    <property type="component" value="Unassembled WGS sequence"/>
</dbReference>
<dbReference type="EMBL" id="ML978067">
    <property type="protein sequence ID" value="KAF2018664.1"/>
    <property type="molecule type" value="Genomic_DNA"/>
</dbReference>
<dbReference type="InterPro" id="IPR042099">
    <property type="entry name" value="ANL_N_sf"/>
</dbReference>
<evidence type="ECO:0000259" key="20">
    <source>
        <dbReference type="Pfam" id="PF00501"/>
    </source>
</evidence>
<dbReference type="GeneID" id="54282270"/>
<keyword evidence="9" id="KW-0812">Transmembrane</keyword>
<evidence type="ECO:0000256" key="6">
    <source>
        <dbReference type="ARBA" id="ARBA00022475"/>
    </source>
</evidence>
<evidence type="ECO:0000256" key="2">
    <source>
        <dbReference type="ARBA" id="ARBA00004585"/>
    </source>
</evidence>
<dbReference type="SUPFAM" id="SSF56801">
    <property type="entry name" value="Acetyl-CoA synthetase-like"/>
    <property type="match status" value="1"/>
</dbReference>
<dbReference type="Gene3D" id="3.30.300.30">
    <property type="match status" value="1"/>
</dbReference>